<accession>A0ACB9YPB5</accession>
<comment type="caution">
    <text evidence="1">The sequence shown here is derived from an EMBL/GenBank/DDBJ whole genome shotgun (WGS) entry which is preliminary data.</text>
</comment>
<dbReference type="Proteomes" id="UP001497700">
    <property type="component" value="Unassembled WGS sequence"/>
</dbReference>
<sequence>MSGLADNHHVNSAAEGSKKAEARNNAQISIAIVGGGVVGVVLALGLLHRGVQVVLYERASNFHDVGAGIAFTEVARKCMFLLNPAILESMKRVGVPQKNPFDEYWDGYHHTGGYALKTANNNIGDPEGTSSRLLFKRYNRQLAFWGCLRAQFVEDLSRALPPGVVHFNKELVDYSDSPSSKSVTLRFADGSVSTADALIGCDGLRSRVRAQLLAAEAPLAVNPTYAHKRCYRTVVPTSDGERVLGTRKANDQCMHVGPGAHIVTYPVGERMLNVVVFLADDGDWPDLDRSTKAPGRREDVLRALEGWGPAARGLAALLPPRELTVWGIFDMCEHPAPYYARGRVCLAGDAAHASAPYHGAGAGFGIEDALVLATALEEVLETLNGAEGGEKSKAEAIGTAFQAFNQVRYARTQWLVRSSRETGDIFEWRYPGTGMDSAKCLAELDERFKVIWDFDVDGMIEESRAVYHRLLAGKGIS</sequence>
<proteinExistence type="predicted"/>
<evidence type="ECO:0000313" key="2">
    <source>
        <dbReference type="Proteomes" id="UP001497700"/>
    </source>
</evidence>
<dbReference type="EMBL" id="MU393580">
    <property type="protein sequence ID" value="KAI4860615.1"/>
    <property type="molecule type" value="Genomic_DNA"/>
</dbReference>
<protein>
    <submittedName>
        <fullName evidence="1">FAD/NAD(P)-binding domain-containing protein</fullName>
    </submittedName>
</protein>
<reference evidence="1 2" key="1">
    <citation type="journal article" date="2022" name="New Phytol.">
        <title>Ecological generalism drives hyperdiversity of secondary metabolite gene clusters in xylarialean endophytes.</title>
        <authorList>
            <person name="Franco M.E.E."/>
            <person name="Wisecaver J.H."/>
            <person name="Arnold A.E."/>
            <person name="Ju Y.M."/>
            <person name="Slot J.C."/>
            <person name="Ahrendt S."/>
            <person name="Moore L.P."/>
            <person name="Eastman K.E."/>
            <person name="Scott K."/>
            <person name="Konkel Z."/>
            <person name="Mondo S.J."/>
            <person name="Kuo A."/>
            <person name="Hayes R.D."/>
            <person name="Haridas S."/>
            <person name="Andreopoulos B."/>
            <person name="Riley R."/>
            <person name="LaButti K."/>
            <person name="Pangilinan J."/>
            <person name="Lipzen A."/>
            <person name="Amirebrahimi M."/>
            <person name="Yan J."/>
            <person name="Adam C."/>
            <person name="Keymanesh K."/>
            <person name="Ng V."/>
            <person name="Louie K."/>
            <person name="Northen T."/>
            <person name="Drula E."/>
            <person name="Henrissat B."/>
            <person name="Hsieh H.M."/>
            <person name="Youens-Clark K."/>
            <person name="Lutzoni F."/>
            <person name="Miadlikowska J."/>
            <person name="Eastwood D.C."/>
            <person name="Hamelin R.C."/>
            <person name="Grigoriev I.V."/>
            <person name="U'Ren J.M."/>
        </authorList>
    </citation>
    <scope>NUCLEOTIDE SEQUENCE [LARGE SCALE GENOMIC DNA]</scope>
    <source>
        <strain evidence="1 2">CBS 119005</strain>
    </source>
</reference>
<gene>
    <name evidence="1" type="ORF">F4820DRAFT_452761</name>
</gene>
<organism evidence="1 2">
    <name type="scientific">Hypoxylon rubiginosum</name>
    <dbReference type="NCBI Taxonomy" id="110542"/>
    <lineage>
        <taxon>Eukaryota</taxon>
        <taxon>Fungi</taxon>
        <taxon>Dikarya</taxon>
        <taxon>Ascomycota</taxon>
        <taxon>Pezizomycotina</taxon>
        <taxon>Sordariomycetes</taxon>
        <taxon>Xylariomycetidae</taxon>
        <taxon>Xylariales</taxon>
        <taxon>Hypoxylaceae</taxon>
        <taxon>Hypoxylon</taxon>
    </lineage>
</organism>
<keyword evidence="2" id="KW-1185">Reference proteome</keyword>
<name>A0ACB9YPB5_9PEZI</name>
<evidence type="ECO:0000313" key="1">
    <source>
        <dbReference type="EMBL" id="KAI4860615.1"/>
    </source>
</evidence>